<evidence type="ECO:0008006" key="3">
    <source>
        <dbReference type="Google" id="ProtNLM"/>
    </source>
</evidence>
<dbReference type="Gene3D" id="3.10.10.10">
    <property type="entry name" value="HIV Type 1 Reverse Transcriptase, subunit A, domain 1"/>
    <property type="match status" value="1"/>
</dbReference>
<organism evidence="2">
    <name type="scientific">Vitis vinifera</name>
    <name type="common">Grape</name>
    <dbReference type="NCBI Taxonomy" id="29760"/>
    <lineage>
        <taxon>Eukaryota</taxon>
        <taxon>Viridiplantae</taxon>
        <taxon>Streptophyta</taxon>
        <taxon>Embryophyta</taxon>
        <taxon>Tracheophyta</taxon>
        <taxon>Spermatophyta</taxon>
        <taxon>Magnoliopsida</taxon>
        <taxon>eudicotyledons</taxon>
        <taxon>Gunneridae</taxon>
        <taxon>Pentapetalae</taxon>
        <taxon>rosids</taxon>
        <taxon>Vitales</taxon>
        <taxon>Vitaceae</taxon>
        <taxon>Viteae</taxon>
        <taxon>Vitis</taxon>
    </lineage>
</organism>
<evidence type="ECO:0000256" key="1">
    <source>
        <dbReference type="SAM" id="MobiDB-lite"/>
    </source>
</evidence>
<accession>A5ASR2</accession>
<sequence length="524" mass="61620">MLLMCVGERAQPREVRVQDEEYYGGGFDEEDDRDSIVGNRRYGGRFKEVRNQEDNNLGMELQRYVELEDMVHMTIKMENQLKRRGNNTWQNPSLESSRRPNFVKKEKKQAIVKPKIEQKQEAINHGNQGKFNSSTNQNRVKRQGRGHIEFDDVFPELVPHGLPHIQAYQSNLEETKELQRQVSELMEKRYVRESISLCIVLMILVPKKDETWRICVDCQEVNNITVKYDHPIPHLDDMLDELHAFWSLKQAKNEGELGIIHGKSRLKLNYMKNPSFGELQSLCQINQVCKEENQRKNLTLKNFATHLRNSLLDVLRKEKLFANLNKCTFCTDKLVFLGFVYLWLKEFVIHTNHESLKHLKGQHKLNRRHERWVEFVRTFLYVIRYKQVRESHVGGLMGHFGVAKTLAILKEHFYIEIVRLHGMPRTIVSDRDAKFLCYFWKTLWCGDLRTNPFQEEGNEGMTNKWNATPIQVLVGPVTRARAKKFKETLNGLIQNIWAKMNSWRPKKDVSRVPQGSISMIQAFK</sequence>
<dbReference type="EMBL" id="AM434098">
    <property type="protein sequence ID" value="CAN62774.1"/>
    <property type="molecule type" value="Genomic_DNA"/>
</dbReference>
<gene>
    <name evidence="2" type="ORF">VITISV_019970</name>
</gene>
<dbReference type="PANTHER" id="PTHR35046">
    <property type="entry name" value="ZINC KNUCKLE (CCHC-TYPE) FAMILY PROTEIN"/>
    <property type="match status" value="1"/>
</dbReference>
<name>A5ASR2_VITVI</name>
<protein>
    <recommendedName>
        <fullName evidence="3">Reverse transcriptase RNase H-like domain-containing protein</fullName>
    </recommendedName>
</protein>
<evidence type="ECO:0000313" key="2">
    <source>
        <dbReference type="EMBL" id="CAN62774.1"/>
    </source>
</evidence>
<feature type="region of interest" description="Disordered" evidence="1">
    <location>
        <begin position="85"/>
        <end position="107"/>
    </location>
</feature>
<dbReference type="SUPFAM" id="SSF56672">
    <property type="entry name" value="DNA/RNA polymerases"/>
    <property type="match status" value="1"/>
</dbReference>
<proteinExistence type="predicted"/>
<dbReference type="InterPro" id="IPR043128">
    <property type="entry name" value="Rev_trsase/Diguanyl_cyclase"/>
</dbReference>
<dbReference type="Gene3D" id="3.30.70.270">
    <property type="match status" value="2"/>
</dbReference>
<feature type="compositionally biased region" description="Polar residues" evidence="1">
    <location>
        <begin position="86"/>
        <end position="95"/>
    </location>
</feature>
<dbReference type="InterPro" id="IPR043502">
    <property type="entry name" value="DNA/RNA_pol_sf"/>
</dbReference>
<reference evidence="2" key="1">
    <citation type="journal article" date="2007" name="PLoS ONE">
        <title>The first genome sequence of an elite grapevine cultivar (Pinot noir Vitis vinifera L.): coping with a highly heterozygous genome.</title>
        <authorList>
            <person name="Velasco R."/>
            <person name="Zharkikh A."/>
            <person name="Troggio M."/>
            <person name="Cartwright D.A."/>
            <person name="Cestaro A."/>
            <person name="Pruss D."/>
            <person name="Pindo M."/>
            <person name="FitzGerald L.M."/>
            <person name="Vezzulli S."/>
            <person name="Reid J."/>
            <person name="Malacarne G."/>
            <person name="Iliev D."/>
            <person name="Coppola G."/>
            <person name="Wardell B."/>
            <person name="Micheletti D."/>
            <person name="Macalma T."/>
            <person name="Facci M."/>
            <person name="Mitchell J.T."/>
            <person name="Perazzolli M."/>
            <person name="Eldredge G."/>
            <person name="Gatto P."/>
            <person name="Oyzerski R."/>
            <person name="Moretto M."/>
            <person name="Gutin N."/>
            <person name="Stefanini M."/>
            <person name="Chen Y."/>
            <person name="Segala C."/>
            <person name="Davenport C."/>
            <person name="Dematte L."/>
            <person name="Mraz A."/>
            <person name="Battilana J."/>
            <person name="Stormo K."/>
            <person name="Costa F."/>
            <person name="Tao Q."/>
            <person name="Si-Ammour A."/>
            <person name="Harkins T."/>
            <person name="Lackey A."/>
            <person name="Perbost C."/>
            <person name="Taillon B."/>
            <person name="Stella A."/>
            <person name="Solovyev V."/>
            <person name="Fawcett J.A."/>
            <person name="Sterck L."/>
            <person name="Vandepoele K."/>
            <person name="Grando S.M."/>
            <person name="Toppo S."/>
            <person name="Moser C."/>
            <person name="Lanchbury J."/>
            <person name="Bogden R."/>
            <person name="Skolnick M."/>
            <person name="Sgaramella V."/>
            <person name="Bhatnagar S.K."/>
            <person name="Fontana P."/>
            <person name="Gutin A."/>
            <person name="Van de Peer Y."/>
            <person name="Salamini F."/>
            <person name="Viola R."/>
        </authorList>
    </citation>
    <scope>NUCLEOTIDE SEQUENCE</scope>
</reference>
<dbReference type="PANTHER" id="PTHR35046:SF9">
    <property type="entry name" value="RNA-DIRECTED DNA POLYMERASE"/>
    <property type="match status" value="1"/>
</dbReference>
<dbReference type="AlphaFoldDB" id="A5ASR2"/>